<comment type="caution">
    <text evidence="2">The sequence shown here is derived from an EMBL/GenBank/DDBJ whole genome shotgun (WGS) entry which is preliminary data.</text>
</comment>
<dbReference type="InterPro" id="IPR013324">
    <property type="entry name" value="RNA_pol_sigma_r3/r4-like"/>
</dbReference>
<accession>A0A133NAI8</accession>
<evidence type="ECO:0000313" key="3">
    <source>
        <dbReference type="Proteomes" id="UP000070617"/>
    </source>
</evidence>
<dbReference type="GO" id="GO:0003700">
    <property type="term" value="F:DNA-binding transcription factor activity"/>
    <property type="evidence" value="ECO:0007669"/>
    <property type="project" value="InterPro"/>
</dbReference>
<feature type="non-terminal residue" evidence="2">
    <location>
        <position position="1"/>
    </location>
</feature>
<dbReference type="AlphaFoldDB" id="A0A133NAI8"/>
<evidence type="ECO:0000259" key="1">
    <source>
        <dbReference type="Pfam" id="PF04545"/>
    </source>
</evidence>
<dbReference type="Pfam" id="PF04545">
    <property type="entry name" value="Sigma70_r4"/>
    <property type="match status" value="1"/>
</dbReference>
<dbReference type="RefSeq" id="WP_261787176.1">
    <property type="nucleotide sequence ID" value="NZ_KQ956561.1"/>
</dbReference>
<sequence length="100" mass="12213">EERKIRIDFEYQDFNSEDEKTTEEENSICLKTTLEQYIKLACDEKEALILKKIYFESYQQQEIAKEMGVCRQRVNAIVKRSLQKLRRVFYENHYHTGRKR</sequence>
<keyword evidence="3" id="KW-1185">Reference proteome</keyword>
<dbReference type="PATRIC" id="fig|134605.3.peg.1462"/>
<dbReference type="EMBL" id="LRPX01000075">
    <property type="protein sequence ID" value="KXA13299.1"/>
    <property type="molecule type" value="Genomic_DNA"/>
</dbReference>
<dbReference type="SUPFAM" id="SSF88659">
    <property type="entry name" value="Sigma3 and sigma4 domains of RNA polymerase sigma factors"/>
    <property type="match status" value="1"/>
</dbReference>
<dbReference type="Gene3D" id="1.20.140.160">
    <property type="match status" value="1"/>
</dbReference>
<dbReference type="GO" id="GO:0006352">
    <property type="term" value="P:DNA-templated transcription initiation"/>
    <property type="evidence" value="ECO:0007669"/>
    <property type="project" value="InterPro"/>
</dbReference>
<proteinExistence type="predicted"/>
<evidence type="ECO:0000313" key="2">
    <source>
        <dbReference type="EMBL" id="KXA13299.1"/>
    </source>
</evidence>
<dbReference type="STRING" id="134605.HMPREF3206_01476"/>
<dbReference type="InterPro" id="IPR007630">
    <property type="entry name" value="RNA_pol_sigma70_r4"/>
</dbReference>
<protein>
    <submittedName>
        <fullName evidence="2">Sigma-70, region 4</fullName>
    </submittedName>
</protein>
<reference evidence="3" key="1">
    <citation type="submission" date="2016-01" db="EMBL/GenBank/DDBJ databases">
        <authorList>
            <person name="Mitreva M."/>
            <person name="Pepin K.H."/>
            <person name="Mihindukulasuriya K.A."/>
            <person name="Fulton R."/>
            <person name="Fronick C."/>
            <person name="O'Laughlin M."/>
            <person name="Miner T."/>
            <person name="Herter B."/>
            <person name="Rosa B.A."/>
            <person name="Cordes M."/>
            <person name="Tomlinson C."/>
            <person name="Wollam A."/>
            <person name="Palsikar V.B."/>
            <person name="Mardis E.R."/>
            <person name="Wilson R.K."/>
        </authorList>
    </citation>
    <scope>NUCLEOTIDE SEQUENCE [LARGE SCALE GENOMIC DNA]</scope>
    <source>
        <strain evidence="3">CMW8396</strain>
    </source>
</reference>
<name>A0A133NAI8_9FUSO</name>
<feature type="domain" description="RNA polymerase sigma-70 region 4" evidence="1">
    <location>
        <begin position="43"/>
        <end position="86"/>
    </location>
</feature>
<dbReference type="Proteomes" id="UP000070617">
    <property type="component" value="Unassembled WGS sequence"/>
</dbReference>
<gene>
    <name evidence="2" type="ORF">HMPREF3206_01476</name>
</gene>
<organism evidence="2 3">
    <name type="scientific">Fusobacterium equinum</name>
    <dbReference type="NCBI Taxonomy" id="134605"/>
    <lineage>
        <taxon>Bacteria</taxon>
        <taxon>Fusobacteriati</taxon>
        <taxon>Fusobacteriota</taxon>
        <taxon>Fusobacteriia</taxon>
        <taxon>Fusobacteriales</taxon>
        <taxon>Fusobacteriaceae</taxon>
        <taxon>Fusobacterium</taxon>
    </lineage>
</organism>